<evidence type="ECO:0000256" key="1">
    <source>
        <dbReference type="ARBA" id="ARBA00001947"/>
    </source>
</evidence>
<dbReference type="Pfam" id="PF02163">
    <property type="entry name" value="Peptidase_M50"/>
    <property type="match status" value="1"/>
</dbReference>
<name>A0ABY4R2H0_9ACTN</name>
<keyword evidence="6" id="KW-0378">Hydrolase</keyword>
<dbReference type="GO" id="GO:0008233">
    <property type="term" value="F:peptidase activity"/>
    <property type="evidence" value="ECO:0007669"/>
    <property type="project" value="UniProtKB-KW"/>
</dbReference>
<dbReference type="InterPro" id="IPR036034">
    <property type="entry name" value="PDZ_sf"/>
</dbReference>
<evidence type="ECO:0000256" key="10">
    <source>
        <dbReference type="ARBA" id="ARBA00023136"/>
    </source>
</evidence>
<sequence>MLYALGVIAFALGLLGSIALHEIGHMVPAKKFGVRVTQYMVGFGPTIWSKRKGETEYGVKAIPMGGYIRMIGMVPPGKDKQSRWPRRMAELVEEFRATSRAEVEPGQEHRQFYRLTPGKKMIIMLGGPTMNLLIFIFITVLLYGLIGVKGPTTTVASVSKCVVPVTSTATDCPAAGSAGYVAAPANGRLVAGDVIESINGTRISHWSQSVTIIEASAGKTLTVRVQRAGAPVTLTITPVQTTKYANDQGTKTKQAGFIGISTTQDYQRLGVAGISRVIWKQMSLGVDALKQFPSKISSLVGTVFEGKPRDAQGAVGVVGLGRIGGQIADSHQISTLDKISSLLSLLAGVNLLLFFFNLLPLLPLDGGHVAGALVESVRRGWARLRLRVGGHDAVTVGPDGKPVDEPTGQSPRPQIFVDVAQLVPVMYVVAGILIVFSVLVMYADIVKPITLN</sequence>
<evidence type="ECO:0000256" key="6">
    <source>
        <dbReference type="ARBA" id="ARBA00022801"/>
    </source>
</evidence>
<dbReference type="Gene3D" id="2.30.42.10">
    <property type="match status" value="1"/>
</dbReference>
<evidence type="ECO:0000256" key="3">
    <source>
        <dbReference type="ARBA" id="ARBA00007931"/>
    </source>
</evidence>
<keyword evidence="5 11" id="KW-0812">Transmembrane</keyword>
<evidence type="ECO:0000256" key="8">
    <source>
        <dbReference type="ARBA" id="ARBA00022989"/>
    </source>
</evidence>
<evidence type="ECO:0000256" key="7">
    <source>
        <dbReference type="ARBA" id="ARBA00022833"/>
    </source>
</evidence>
<organism evidence="13 14">
    <name type="scientific">Jatrophihabitans telluris</name>
    <dbReference type="NCBI Taxonomy" id="2038343"/>
    <lineage>
        <taxon>Bacteria</taxon>
        <taxon>Bacillati</taxon>
        <taxon>Actinomycetota</taxon>
        <taxon>Actinomycetes</taxon>
        <taxon>Jatrophihabitantales</taxon>
        <taxon>Jatrophihabitantaceae</taxon>
        <taxon>Jatrophihabitans</taxon>
    </lineage>
</organism>
<evidence type="ECO:0000256" key="5">
    <source>
        <dbReference type="ARBA" id="ARBA00022692"/>
    </source>
</evidence>
<feature type="domain" description="Peptidase M50" evidence="12">
    <location>
        <begin position="9"/>
        <end position="380"/>
    </location>
</feature>
<evidence type="ECO:0000313" key="14">
    <source>
        <dbReference type="Proteomes" id="UP001056336"/>
    </source>
</evidence>
<gene>
    <name evidence="13" type="ORF">M6D93_08530</name>
</gene>
<keyword evidence="10 11" id="KW-0472">Membrane</keyword>
<dbReference type="EMBL" id="CP097332">
    <property type="protein sequence ID" value="UQX90034.1"/>
    <property type="molecule type" value="Genomic_DNA"/>
</dbReference>
<keyword evidence="14" id="KW-1185">Reference proteome</keyword>
<comment type="similarity">
    <text evidence="3">Belongs to the peptidase M50B family.</text>
</comment>
<keyword evidence="7" id="KW-0862">Zinc</keyword>
<dbReference type="RefSeq" id="WP_249773930.1">
    <property type="nucleotide sequence ID" value="NZ_CP097332.1"/>
</dbReference>
<reference evidence="13" key="1">
    <citation type="journal article" date="2018" name="Int. J. Syst. Evol. Microbiol.">
        <title>Jatrophihabitans telluris sp. nov., isolated from sediment soil of lava forest wetlands and the emended description of the genus Jatrophihabitans.</title>
        <authorList>
            <person name="Lee K.C."/>
            <person name="Suh M.K."/>
            <person name="Eom M.K."/>
            <person name="Kim K.K."/>
            <person name="Kim J.S."/>
            <person name="Kim D.S."/>
            <person name="Ko S.H."/>
            <person name="Shin Y.K."/>
            <person name="Lee J.S."/>
        </authorList>
    </citation>
    <scope>NUCLEOTIDE SEQUENCE</scope>
    <source>
        <strain evidence="13">N237</strain>
    </source>
</reference>
<dbReference type="PANTHER" id="PTHR42837">
    <property type="entry name" value="REGULATOR OF SIGMA-E PROTEASE RSEP"/>
    <property type="match status" value="1"/>
</dbReference>
<dbReference type="GO" id="GO:0006508">
    <property type="term" value="P:proteolysis"/>
    <property type="evidence" value="ECO:0007669"/>
    <property type="project" value="UniProtKB-KW"/>
</dbReference>
<dbReference type="CDD" id="cd06163">
    <property type="entry name" value="S2P-M50_PDZ_RseP-like"/>
    <property type="match status" value="1"/>
</dbReference>
<evidence type="ECO:0000313" key="13">
    <source>
        <dbReference type="EMBL" id="UQX90034.1"/>
    </source>
</evidence>
<feature type="transmembrane region" description="Helical" evidence="11">
    <location>
        <begin position="122"/>
        <end position="146"/>
    </location>
</feature>
<evidence type="ECO:0000256" key="4">
    <source>
        <dbReference type="ARBA" id="ARBA00022670"/>
    </source>
</evidence>
<comment type="cofactor">
    <cofactor evidence="1">
        <name>Zn(2+)</name>
        <dbReference type="ChEBI" id="CHEBI:29105"/>
    </cofactor>
</comment>
<dbReference type="InterPro" id="IPR008915">
    <property type="entry name" value="Peptidase_M50"/>
</dbReference>
<dbReference type="Proteomes" id="UP001056336">
    <property type="component" value="Chromosome"/>
</dbReference>
<accession>A0ABY4R2H0</accession>
<keyword evidence="4 13" id="KW-0645">Protease</keyword>
<feature type="transmembrane region" description="Helical" evidence="11">
    <location>
        <begin position="342"/>
        <end position="362"/>
    </location>
</feature>
<feature type="transmembrane region" description="Helical" evidence="11">
    <location>
        <begin position="422"/>
        <end position="443"/>
    </location>
</feature>
<dbReference type="PANTHER" id="PTHR42837:SF2">
    <property type="entry name" value="MEMBRANE METALLOPROTEASE ARASP2, CHLOROPLASTIC-RELATED"/>
    <property type="match status" value="1"/>
</dbReference>
<keyword evidence="9" id="KW-0482">Metalloprotease</keyword>
<evidence type="ECO:0000259" key="12">
    <source>
        <dbReference type="Pfam" id="PF02163"/>
    </source>
</evidence>
<proteinExistence type="inferred from homology"/>
<protein>
    <submittedName>
        <fullName evidence="13">Site-2 protease family protein</fullName>
    </submittedName>
</protein>
<dbReference type="InterPro" id="IPR004387">
    <property type="entry name" value="Pept_M50_Zn"/>
</dbReference>
<evidence type="ECO:0000256" key="2">
    <source>
        <dbReference type="ARBA" id="ARBA00004141"/>
    </source>
</evidence>
<evidence type="ECO:0000256" key="11">
    <source>
        <dbReference type="SAM" id="Phobius"/>
    </source>
</evidence>
<reference evidence="13" key="2">
    <citation type="submission" date="2022-05" db="EMBL/GenBank/DDBJ databases">
        <authorList>
            <person name="Kim J.-S."/>
            <person name="Lee K."/>
            <person name="Suh M."/>
            <person name="Eom M."/>
            <person name="Kim J.-S."/>
            <person name="Kim D.-S."/>
            <person name="Ko S.-H."/>
            <person name="Shin Y."/>
            <person name="Lee J.-S."/>
        </authorList>
    </citation>
    <scope>NUCLEOTIDE SEQUENCE</scope>
    <source>
        <strain evidence="13">N237</strain>
    </source>
</reference>
<comment type="subcellular location">
    <subcellularLocation>
        <location evidence="2">Membrane</location>
        <topology evidence="2">Multi-pass membrane protein</topology>
    </subcellularLocation>
</comment>
<evidence type="ECO:0000256" key="9">
    <source>
        <dbReference type="ARBA" id="ARBA00023049"/>
    </source>
</evidence>
<keyword evidence="8 11" id="KW-1133">Transmembrane helix</keyword>
<dbReference type="SUPFAM" id="SSF50156">
    <property type="entry name" value="PDZ domain-like"/>
    <property type="match status" value="1"/>
</dbReference>